<gene>
    <name evidence="2" type="ORF">CEXT_761091</name>
</gene>
<name>A0AAV4QBH4_CAEEX</name>
<accession>A0AAV4QBH4</accession>
<evidence type="ECO:0000313" key="2">
    <source>
        <dbReference type="EMBL" id="GIY06460.1"/>
    </source>
</evidence>
<sequence>MHEHCSSQKKSNRQSGNGRWRCGNRLLYLTGDRAKFKDSKLWNALYNLRFARVKRALAACYVPRSDPQPAIGPPAKAALNHS</sequence>
<evidence type="ECO:0000256" key="1">
    <source>
        <dbReference type="SAM" id="MobiDB-lite"/>
    </source>
</evidence>
<protein>
    <submittedName>
        <fullName evidence="2">Uncharacterized protein</fullName>
    </submittedName>
</protein>
<evidence type="ECO:0000313" key="3">
    <source>
        <dbReference type="Proteomes" id="UP001054945"/>
    </source>
</evidence>
<dbReference type="AlphaFoldDB" id="A0AAV4QBH4"/>
<feature type="region of interest" description="Disordered" evidence="1">
    <location>
        <begin position="1"/>
        <end position="21"/>
    </location>
</feature>
<comment type="caution">
    <text evidence="2">The sequence shown here is derived from an EMBL/GenBank/DDBJ whole genome shotgun (WGS) entry which is preliminary data.</text>
</comment>
<proteinExistence type="predicted"/>
<keyword evidence="3" id="KW-1185">Reference proteome</keyword>
<organism evidence="2 3">
    <name type="scientific">Caerostris extrusa</name>
    <name type="common">Bark spider</name>
    <name type="synonym">Caerostris bankana</name>
    <dbReference type="NCBI Taxonomy" id="172846"/>
    <lineage>
        <taxon>Eukaryota</taxon>
        <taxon>Metazoa</taxon>
        <taxon>Ecdysozoa</taxon>
        <taxon>Arthropoda</taxon>
        <taxon>Chelicerata</taxon>
        <taxon>Arachnida</taxon>
        <taxon>Araneae</taxon>
        <taxon>Araneomorphae</taxon>
        <taxon>Entelegynae</taxon>
        <taxon>Araneoidea</taxon>
        <taxon>Araneidae</taxon>
        <taxon>Caerostris</taxon>
    </lineage>
</organism>
<reference evidence="2 3" key="1">
    <citation type="submission" date="2021-06" db="EMBL/GenBank/DDBJ databases">
        <title>Caerostris extrusa draft genome.</title>
        <authorList>
            <person name="Kono N."/>
            <person name="Arakawa K."/>
        </authorList>
    </citation>
    <scope>NUCLEOTIDE SEQUENCE [LARGE SCALE GENOMIC DNA]</scope>
</reference>
<dbReference type="Proteomes" id="UP001054945">
    <property type="component" value="Unassembled WGS sequence"/>
</dbReference>
<dbReference type="EMBL" id="BPLR01005961">
    <property type="protein sequence ID" value="GIY06460.1"/>
    <property type="molecule type" value="Genomic_DNA"/>
</dbReference>